<keyword evidence="10" id="KW-1185">Reference proteome</keyword>
<reference evidence="9 10" key="1">
    <citation type="submission" date="2014-05" db="EMBL/GenBank/DDBJ databases">
        <title>Draft genome sequence of a rare smut relative, Tilletiaria anomala UBC 951.</title>
        <authorList>
            <consortium name="DOE Joint Genome Institute"/>
            <person name="Toome M."/>
            <person name="Kuo A."/>
            <person name="Henrissat B."/>
            <person name="Lipzen A."/>
            <person name="Tritt A."/>
            <person name="Yoshinaga Y."/>
            <person name="Zane M."/>
            <person name="Barry K."/>
            <person name="Grigoriev I.V."/>
            <person name="Spatafora J.W."/>
            <person name="Aimea M.C."/>
        </authorList>
    </citation>
    <scope>NUCLEOTIDE SEQUENCE [LARGE SCALE GENOMIC DNA]</scope>
    <source>
        <strain evidence="9 10">UBC 951</strain>
    </source>
</reference>
<dbReference type="HOGENOM" id="CLU_233373_0_0_1"/>
<dbReference type="InterPro" id="IPR044840">
    <property type="entry name" value="Nup188"/>
</dbReference>
<dbReference type="Pfam" id="PF21093">
    <property type="entry name" value="Nup188_N-subdom_III"/>
    <property type="match status" value="1"/>
</dbReference>
<keyword evidence="6" id="KW-0906">Nuclear pore complex</keyword>
<keyword evidence="5" id="KW-0811">Translocation</keyword>
<evidence type="ECO:0000313" key="10">
    <source>
        <dbReference type="Proteomes" id="UP000027361"/>
    </source>
</evidence>
<dbReference type="EMBL" id="JMSN01000026">
    <property type="protein sequence ID" value="KDN48210.1"/>
    <property type="molecule type" value="Genomic_DNA"/>
</dbReference>
<dbReference type="RefSeq" id="XP_013244058.1">
    <property type="nucleotide sequence ID" value="XM_013388604.1"/>
</dbReference>
<evidence type="ECO:0000256" key="4">
    <source>
        <dbReference type="ARBA" id="ARBA00022927"/>
    </source>
</evidence>
<dbReference type="InParanoid" id="A0A066WBQ2"/>
<dbReference type="GO" id="GO:0051028">
    <property type="term" value="P:mRNA transport"/>
    <property type="evidence" value="ECO:0007669"/>
    <property type="project" value="UniProtKB-KW"/>
</dbReference>
<dbReference type="GeneID" id="25264214"/>
<keyword evidence="7" id="KW-0539">Nucleus</keyword>
<dbReference type="OrthoDB" id="102511at2759"/>
<dbReference type="OMA" id="SEIWVEH"/>
<evidence type="ECO:0000256" key="5">
    <source>
        <dbReference type="ARBA" id="ARBA00023010"/>
    </source>
</evidence>
<proteinExistence type="predicted"/>
<evidence type="ECO:0000256" key="2">
    <source>
        <dbReference type="ARBA" id="ARBA00022448"/>
    </source>
</evidence>
<keyword evidence="4" id="KW-0653">Protein transport</keyword>
<evidence type="ECO:0000259" key="8">
    <source>
        <dbReference type="Pfam" id="PF21093"/>
    </source>
</evidence>
<dbReference type="Proteomes" id="UP000027361">
    <property type="component" value="Unassembled WGS sequence"/>
</dbReference>
<dbReference type="GO" id="GO:0006606">
    <property type="term" value="P:protein import into nucleus"/>
    <property type="evidence" value="ECO:0007669"/>
    <property type="project" value="TreeGrafter"/>
</dbReference>
<dbReference type="STRING" id="1037660.A0A066WBQ2"/>
<keyword evidence="3" id="KW-0509">mRNA transport</keyword>
<evidence type="ECO:0000256" key="6">
    <source>
        <dbReference type="ARBA" id="ARBA00023132"/>
    </source>
</evidence>
<dbReference type="PANTHER" id="PTHR31431">
    <property type="entry name" value="NUCLEOPORIN NUP188 HOMOLOG"/>
    <property type="match status" value="1"/>
</dbReference>
<sequence length="2094" mass="227564">MASMPQQGLADAGADQDVLVPFREMYEALEISDASLQPERLFRLLTARVESLRQFNPAYVSAKGKVAGVTVQNHTLQISYDGSQISIPVDSKQKQIGQELRKRFGLEEDEAQTLLLLRQFLRSESEERLQAIKDAEEMERKHKEALGSSLLPKQASFGISSKDQSAVTDLHEEFYDAFTVFYFGERISLLQCISALLRIADDVEHENQESARSIVQMLAPATLSSPDKSFGLNCLQHLQHNLIDAEMPASVRENVRYATFWAVQGLRQQTELLDTIFLLCHTHTSPTAEFALGVLHIIHGTNFGKRQGNSGFYAGKEAQGLLKAVSSLLCLISVESIGVERLLDGETCLRKLLPSNAGPSTMATGKSQPGSGAAHLAASPELLNEALNIIEALRFDVLWGPVLVAWALLLNRIDAAFENLQASDVPHTPGTAGIPAHLHALHAIVDIGAQGPAIWTKLANLAFSPPMQLNKTMADVLACLSDASIKSFVASPSHLAYRTAFKSILLSETELVKPEFIQDHEALLRVWELVFGNVDPADEFLRQGTAALCEQFWGIDARHDMRSAMLRMSTGRWPILFRPLLRLLRVLSGRHTASNQGSASSFASEQATASATSVFEYFSSLPSIAHILPPPKALGNPYEAVESSDHDAIVYRLVQPLQIFGKQNVLPVGTVGRVVSDRNTRPVTVIWELDSGGFSGWRLLRDVLASFVSLLVEENEGQDPDRSNIFADGNDTGPTDFSALTPEASDQDRMDAAGDALELFASVLSAGHVLSLRLFAHLDNADAQVMELEGAQAKRAGSQHASLTRIVVRMLDLCLAQPRLDTRLVSAAYTVLTHLLEVRPASVWTALRPSNVLVGSAGLLSLKRSDSDPNMLQSALLEAEMHSGEYEGLLAVLDLHTALVLELQQSQFSAPTYLLELKAWVAARGLTWITECVWSDCLNWRYATMNSKLMILRKCIRIFNAVFSDRMLRGAAVGPLASVYGVLERAFLSGPSALTMSSLLSILACSNSLVQECGRSGSALLSDSAARLVRSTLLLSFRIVQRRRDMNSTATKDQVRLGAIEAIIFDPALVGQQLSKTGGKIKSRVQIAATLIDVINTLYFPEAAMLLAEAVLSVAETTRRLDRASMALIGSLGSLSEMQKRFEGLVRLAGPERDNLSPLASTLWGLFSALTELQPALAAVFVTGEHLDYARKANEDKEKGKKNGAKAASDASALLFAVHLIEDWELLWRQDASLLENALKFVNTAWLRRAEHPHAFQSLLERKPLWEKLVDLLKRDESEDVEADEVQIIAVRLACKSRALRLISTSIASQEQSKDTGRNNVQALVDFISATDTFKMVLANAAQVTFNAGMIGLSEDDMKTLAPSFPFGLLRNPPVRDDFDMSRPFGDSYVFDFGLLATKLVGYQSPDANNVKEGENMTPEASAQAGGIVVAVNREWSVVDSQIFYLRAWHELLAGCTGSLLAHAQSDKEKIAKLRASAFQTWLAVAATATEFTGAGLVHEGIHRARLSLLATLLELAWVETSNVEKAAIPELLGVIANVQSLLEKSEPALEASLRGLTPEPLHRDLFRLIFLASLKYRDFTVANKKKGLLDSKQHREAHKTIDIFALHVISSLRVVSDSARPIFSNKGDVTHVFQLEEDISILTSILNLLIRPEADLAPHFLSATMQATSLLPACIELFIAAPHGQTASKTAESSGAIATSLLSLFLTLSAHPTLSETVVLSGLMTALSNNASSSALESGSVRAVTLTGEHTPQHQCWLLMLRIVTSLAISFAERLDTATSQGFVTTEVISFVQLYQAQFDRIIDFSPVTDAGPKFFTINGEESRSFTEADLEEVETGVQLLVVVTEHIAAAREMNHHAKLISNIARGCAKLLQQTSYLLLRPRLLSSTFGDEASEGASEQEKGAVARAEASISKRTENIVMGMVALISNYTRAADILCTDTADLLTDAPVITPRLRVSPSESATIGTLIDVAQHFADQLKSTAGKSKAHLAQLTLSLEQTLTLAVTQLSVALYNRNDGPHLSPAQANAQTQAASLAQKEVDAGLGRDVGSAIAGAQSVLANGAGDEAPLLVILQGYVDRHLLSRSRAVSVGAS</sequence>
<evidence type="ECO:0000256" key="7">
    <source>
        <dbReference type="ARBA" id="ARBA00023242"/>
    </source>
</evidence>
<dbReference type="GO" id="GO:0017056">
    <property type="term" value="F:structural constituent of nuclear pore"/>
    <property type="evidence" value="ECO:0007669"/>
    <property type="project" value="InterPro"/>
</dbReference>
<keyword evidence="2" id="KW-0813">Transport</keyword>
<comment type="caution">
    <text evidence="9">The sequence shown here is derived from an EMBL/GenBank/DDBJ whole genome shotgun (WGS) entry which is preliminary data.</text>
</comment>
<evidence type="ECO:0000256" key="3">
    <source>
        <dbReference type="ARBA" id="ARBA00022816"/>
    </source>
</evidence>
<organism evidence="9 10">
    <name type="scientific">Tilletiaria anomala (strain ATCC 24038 / CBS 436.72 / UBC 951)</name>
    <dbReference type="NCBI Taxonomy" id="1037660"/>
    <lineage>
        <taxon>Eukaryota</taxon>
        <taxon>Fungi</taxon>
        <taxon>Dikarya</taxon>
        <taxon>Basidiomycota</taxon>
        <taxon>Ustilaginomycotina</taxon>
        <taxon>Exobasidiomycetes</taxon>
        <taxon>Georgefischeriales</taxon>
        <taxon>Tilletiariaceae</taxon>
        <taxon>Tilletiaria</taxon>
    </lineage>
</organism>
<evidence type="ECO:0000256" key="1">
    <source>
        <dbReference type="ARBA" id="ARBA00004567"/>
    </source>
</evidence>
<evidence type="ECO:0000313" key="9">
    <source>
        <dbReference type="EMBL" id="KDN48210.1"/>
    </source>
</evidence>
<gene>
    <name evidence="9" type="ORF">K437DRAFT_255640</name>
</gene>
<dbReference type="Gene3D" id="1.25.10.70">
    <property type="match status" value="1"/>
</dbReference>
<feature type="domain" description="Nucleoporin Nup188 N-terminal subdomain III" evidence="8">
    <location>
        <begin position="802"/>
        <end position="1049"/>
    </location>
</feature>
<protein>
    <recommendedName>
        <fullName evidence="8">Nucleoporin Nup188 N-terminal subdomain III domain-containing protein</fullName>
    </recommendedName>
</protein>
<accession>A0A066WBQ2</accession>
<dbReference type="InterPro" id="IPR048883">
    <property type="entry name" value="Nup188_N-subdom_III"/>
</dbReference>
<name>A0A066WBQ2_TILAU</name>
<dbReference type="GO" id="GO:0006405">
    <property type="term" value="P:RNA export from nucleus"/>
    <property type="evidence" value="ECO:0007669"/>
    <property type="project" value="TreeGrafter"/>
</dbReference>
<dbReference type="GO" id="GO:0044611">
    <property type="term" value="C:nuclear pore inner ring"/>
    <property type="evidence" value="ECO:0007669"/>
    <property type="project" value="TreeGrafter"/>
</dbReference>
<dbReference type="PANTHER" id="PTHR31431:SF1">
    <property type="entry name" value="NUCLEOPORIN NUP188"/>
    <property type="match status" value="1"/>
</dbReference>
<comment type="subcellular location">
    <subcellularLocation>
        <location evidence="1">Nucleus</location>
        <location evidence="1">Nuclear pore complex</location>
    </subcellularLocation>
</comment>